<evidence type="ECO:0000313" key="2">
    <source>
        <dbReference type="EMBL" id="AEE51259.1"/>
    </source>
</evidence>
<dbReference type="InterPro" id="IPR015899">
    <property type="entry name" value="UDP-GalPyranose_mutase_C"/>
</dbReference>
<dbReference type="RefSeq" id="WP_013765800.1">
    <property type="nucleotide sequence ID" value="NC_015510.1"/>
</dbReference>
<feature type="domain" description="UDP-galactopyranose mutase C-terminal" evidence="1">
    <location>
        <begin position="139"/>
        <end position="345"/>
    </location>
</feature>
<reference evidence="2 3" key="1">
    <citation type="journal article" date="2011" name="Stand. Genomic Sci.">
        <title>Complete genome sequence of Haliscomenobacter hydrossis type strain (O).</title>
        <authorList>
            <consortium name="US DOE Joint Genome Institute (JGI-PGF)"/>
            <person name="Daligault H."/>
            <person name="Lapidus A."/>
            <person name="Zeytun A."/>
            <person name="Nolan M."/>
            <person name="Lucas S."/>
            <person name="Del Rio T.G."/>
            <person name="Tice H."/>
            <person name="Cheng J.F."/>
            <person name="Tapia R."/>
            <person name="Han C."/>
            <person name="Goodwin L."/>
            <person name="Pitluck S."/>
            <person name="Liolios K."/>
            <person name="Pagani I."/>
            <person name="Ivanova N."/>
            <person name="Huntemann M."/>
            <person name="Mavromatis K."/>
            <person name="Mikhailova N."/>
            <person name="Pati A."/>
            <person name="Chen A."/>
            <person name="Palaniappan K."/>
            <person name="Land M."/>
            <person name="Hauser L."/>
            <person name="Brambilla E.M."/>
            <person name="Rohde M."/>
            <person name="Verbarg S."/>
            <person name="Goker M."/>
            <person name="Bristow J."/>
            <person name="Eisen J.A."/>
            <person name="Markowitz V."/>
            <person name="Hugenholtz P."/>
            <person name="Kyrpides N.C."/>
            <person name="Klenk H.P."/>
            <person name="Woyke T."/>
        </authorList>
    </citation>
    <scope>NUCLEOTIDE SEQUENCE [LARGE SCALE GENOMIC DNA]</scope>
    <source>
        <strain evidence="3">ATCC 27775 / DSM 1100 / LMG 10767 / O</strain>
    </source>
</reference>
<accession>F4KVE6</accession>
<dbReference type="eggNOG" id="COG0562">
    <property type="taxonomic scope" value="Bacteria"/>
</dbReference>
<dbReference type="HOGENOM" id="CLU_042118_0_0_10"/>
<sequence length="381" mass="43697">MQPIHIVGSGLTGATIARLLCDCGYPVKVFERREHIGGNVHDTVHASGIRVHTYGPHYFRTNSPQIWEYVQRFGHFFPYEAVVKSWVDEQYENWPISAEYLQRLGLGAWLEQPVGIAKSPAVNFEAAALRMMPATVYEKFVKPYTAKQWGVPPDQLAANLARRFDVHQDNDPRLSPRHRWQGIPAAGYTAWMHKMLEGIEVHVGVDYLVTGREIGPAAYTVFTGPIDAYFGFDLGRLHYRGQQREHVYLPDVDWCQPCGQVNNPSLSAGAHIRTLEWKHMMPESAQRQICGTLITRETPFSPQLFDQYEYPFPDASNHRLYQRYRKRAQQLPNVLICGRLGEYCYYDMDQAIGRAMMLVKQHILPALSANTDQKLLNLLYF</sequence>
<dbReference type="EMBL" id="CP002691">
    <property type="protein sequence ID" value="AEE51259.1"/>
    <property type="molecule type" value="Genomic_DNA"/>
</dbReference>
<dbReference type="OrthoDB" id="9769600at2"/>
<reference key="2">
    <citation type="submission" date="2011-04" db="EMBL/GenBank/DDBJ databases">
        <title>Complete sequence of chromosome of Haliscomenobacter hydrossis DSM 1100.</title>
        <authorList>
            <consortium name="US DOE Joint Genome Institute (JGI-PGF)"/>
            <person name="Lucas S."/>
            <person name="Han J."/>
            <person name="Lapidus A."/>
            <person name="Bruce D."/>
            <person name="Goodwin L."/>
            <person name="Pitluck S."/>
            <person name="Peters L."/>
            <person name="Kyrpides N."/>
            <person name="Mavromatis K."/>
            <person name="Ivanova N."/>
            <person name="Ovchinnikova G."/>
            <person name="Pagani I."/>
            <person name="Daligault H."/>
            <person name="Detter J.C."/>
            <person name="Han C."/>
            <person name="Land M."/>
            <person name="Hauser L."/>
            <person name="Markowitz V."/>
            <person name="Cheng J.-F."/>
            <person name="Hugenholtz P."/>
            <person name="Woyke T."/>
            <person name="Wu D."/>
            <person name="Verbarg S."/>
            <person name="Frueling A."/>
            <person name="Brambilla E."/>
            <person name="Klenk H.-P."/>
            <person name="Eisen J.A."/>
        </authorList>
    </citation>
    <scope>NUCLEOTIDE SEQUENCE</scope>
    <source>
        <strain>DSM 1100</strain>
    </source>
</reference>
<dbReference type="Pfam" id="PF13450">
    <property type="entry name" value="NAD_binding_8"/>
    <property type="match status" value="1"/>
</dbReference>
<keyword evidence="3" id="KW-1185">Reference proteome</keyword>
<dbReference type="GO" id="GO:0050660">
    <property type="term" value="F:flavin adenine dinucleotide binding"/>
    <property type="evidence" value="ECO:0007669"/>
    <property type="project" value="TreeGrafter"/>
</dbReference>
<proteinExistence type="predicted"/>
<dbReference type="Gene3D" id="3.40.50.720">
    <property type="entry name" value="NAD(P)-binding Rossmann-like Domain"/>
    <property type="match status" value="3"/>
</dbReference>
<dbReference type="SUPFAM" id="SSF51971">
    <property type="entry name" value="Nucleotide-binding domain"/>
    <property type="match status" value="1"/>
</dbReference>
<dbReference type="KEGG" id="hhy:Halhy_3403"/>
<dbReference type="EC" id="5.4.99.9" evidence="2"/>
<organism evidence="2 3">
    <name type="scientific">Haliscomenobacter hydrossis (strain ATCC 27775 / DSM 1100 / LMG 10767 / O)</name>
    <dbReference type="NCBI Taxonomy" id="760192"/>
    <lineage>
        <taxon>Bacteria</taxon>
        <taxon>Pseudomonadati</taxon>
        <taxon>Bacteroidota</taxon>
        <taxon>Saprospiria</taxon>
        <taxon>Saprospirales</taxon>
        <taxon>Haliscomenobacteraceae</taxon>
        <taxon>Haliscomenobacter</taxon>
    </lineage>
</organism>
<dbReference type="GO" id="GO:0005829">
    <property type="term" value="C:cytosol"/>
    <property type="evidence" value="ECO:0007669"/>
    <property type="project" value="TreeGrafter"/>
</dbReference>
<dbReference type="GO" id="GO:0008767">
    <property type="term" value="F:UDP-galactopyranose mutase activity"/>
    <property type="evidence" value="ECO:0007669"/>
    <property type="project" value="UniProtKB-EC"/>
</dbReference>
<gene>
    <name evidence="2" type="ordered locus">Halhy_3403</name>
</gene>
<dbReference type="Pfam" id="PF03275">
    <property type="entry name" value="GLF"/>
    <property type="match status" value="1"/>
</dbReference>
<dbReference type="AlphaFoldDB" id="F4KVE6"/>
<dbReference type="STRING" id="760192.Halhy_3403"/>
<evidence type="ECO:0000259" key="1">
    <source>
        <dbReference type="Pfam" id="PF03275"/>
    </source>
</evidence>
<evidence type="ECO:0000313" key="3">
    <source>
        <dbReference type="Proteomes" id="UP000008461"/>
    </source>
</evidence>
<dbReference type="PANTHER" id="PTHR21197:SF0">
    <property type="entry name" value="UDP-GALACTOPYRANOSE MUTASE"/>
    <property type="match status" value="1"/>
</dbReference>
<keyword evidence="2" id="KW-0413">Isomerase</keyword>
<name>F4KVE6_HALH1</name>
<dbReference type="PANTHER" id="PTHR21197">
    <property type="entry name" value="UDP-GALACTOPYRANOSE MUTASE"/>
    <property type="match status" value="1"/>
</dbReference>
<protein>
    <submittedName>
        <fullName evidence="2">UDP-galactopyranose mutase</fullName>
        <ecNumber evidence="2">5.4.99.9</ecNumber>
    </submittedName>
</protein>
<dbReference type="Proteomes" id="UP000008461">
    <property type="component" value="Chromosome"/>
</dbReference>